<keyword evidence="1" id="KW-0812">Transmembrane</keyword>
<gene>
    <name evidence="2" type="ORF">MPNT_200020</name>
</gene>
<sequence>MAKRNWQPRPQGILATLAYETYPKLLALWQARPFFAYLYLWLAVPWLLVFYHSLLRWPGTNPAFVFQQLFSLHPVLLIAGKLLVLGALVEVVRAWNRIPKRSLVWPTVVGLGWSFYLLAQLSHWTLPLPTVWAPVCLWILGALLALALAFPLGLLSKEECPSKG</sequence>
<evidence type="ECO:0000313" key="2">
    <source>
        <dbReference type="EMBL" id="CAF0696989.1"/>
    </source>
</evidence>
<keyword evidence="1" id="KW-0472">Membrane</keyword>
<name>A0A8J2BPK5_9BACT</name>
<accession>A0A8J2BPK5</accession>
<dbReference type="EMBL" id="CAJNOB010000013">
    <property type="protein sequence ID" value="CAF0696989.1"/>
    <property type="molecule type" value="Genomic_DNA"/>
</dbReference>
<evidence type="ECO:0000256" key="1">
    <source>
        <dbReference type="SAM" id="Phobius"/>
    </source>
</evidence>
<proteinExistence type="predicted"/>
<evidence type="ECO:0000313" key="3">
    <source>
        <dbReference type="Proteomes" id="UP000663859"/>
    </source>
</evidence>
<keyword evidence="1" id="KW-1133">Transmembrane helix</keyword>
<keyword evidence="3" id="KW-1185">Reference proteome</keyword>
<feature type="transmembrane region" description="Helical" evidence="1">
    <location>
        <begin position="131"/>
        <end position="155"/>
    </location>
</feature>
<organism evidence="2 3">
    <name type="scientific">Candidatus Methylacidithermus pantelleriae</name>
    <dbReference type="NCBI Taxonomy" id="2744239"/>
    <lineage>
        <taxon>Bacteria</taxon>
        <taxon>Pseudomonadati</taxon>
        <taxon>Verrucomicrobiota</taxon>
        <taxon>Methylacidiphilae</taxon>
        <taxon>Methylacidiphilales</taxon>
        <taxon>Methylacidiphilaceae</taxon>
        <taxon>Candidatus Methylacidithermus</taxon>
    </lineage>
</organism>
<dbReference type="Proteomes" id="UP000663859">
    <property type="component" value="Unassembled WGS sequence"/>
</dbReference>
<dbReference type="AlphaFoldDB" id="A0A8J2BPK5"/>
<feature type="transmembrane region" description="Helical" evidence="1">
    <location>
        <begin position="102"/>
        <end position="119"/>
    </location>
</feature>
<protein>
    <submittedName>
        <fullName evidence="2">Uncharacterized protein</fullName>
    </submittedName>
</protein>
<reference evidence="2" key="1">
    <citation type="submission" date="2021-02" db="EMBL/GenBank/DDBJ databases">
        <authorList>
            <person name="Cremers G."/>
            <person name="Picone N."/>
        </authorList>
    </citation>
    <scope>NUCLEOTIDE SEQUENCE</scope>
    <source>
        <strain evidence="2">PQ17</strain>
    </source>
</reference>
<feature type="transmembrane region" description="Helical" evidence="1">
    <location>
        <begin position="34"/>
        <end position="55"/>
    </location>
</feature>
<dbReference type="RefSeq" id="WP_174583131.1">
    <property type="nucleotide sequence ID" value="NZ_CAJNOB010000013.1"/>
</dbReference>
<feature type="transmembrane region" description="Helical" evidence="1">
    <location>
        <begin position="75"/>
        <end position="95"/>
    </location>
</feature>
<comment type="caution">
    <text evidence="2">The sequence shown here is derived from an EMBL/GenBank/DDBJ whole genome shotgun (WGS) entry which is preliminary data.</text>
</comment>